<dbReference type="Proteomes" id="UP000267798">
    <property type="component" value="Unassembled WGS sequence"/>
</dbReference>
<sequence length="1864" mass="201127">MRRASKLLSAIISVTLLCGLLTPMQSIRAEGYPIAEHPAPDAAGSGQNGAEEGTQQTEQPVENGASDPAETEIPAVEEEAGQTDEDNSEEAEALAAAAPLERQALSVPKTDYAPVIDGKLDDMNWSLSQPIERLPGGVLPEDASPPLASFGALWDQQYLYIGVRIEDNTPLAQQSGYWFDQDSVSLFVDPSLHRSSPFAASDMQAGFIFRENSATPQFNFGAALSNHAGKDDKDIMRTMSKTDSGWELEVAISWELLQFDPQLSRELGLEIGVTDRYGEDAAMQQTAYWSAFQSSSFWNDTSGYGTLTLSDGIASGSADPILLQESFDSIPDGELPAGWISDVNAGSPSFGVSNGRLELKGNASGAQSRVTAPVQWDNYTIEADLQFHSVLNAARWASLIFRGTAEGKQPYNQMAIRQNGSYEVAYRKPDNGWSVIASGPWQPLTLNESYSMKVRVFGDNVKEYIKPAGADEYVLLVDRSFSQDLLERGKVGFQADQAHASFDNLVVTRISAVSLNLTLPPQLEALSGPAAFTAAVDYSDGISEPVDTGKLKLYSSDETVLRIVGGQLYPIREGAATITALYANAAASYEINVTASQTGAKVVSMKHEQGYELATVDAPVELASWSIQAERSDFTSGTLQGSDLAWTAEGNGIEIDGGSLLVKSSGVHRISGTIDGVSITLLVVAKKAGEASYVLYENNFDQLADGTMPEGWTRKEGTTASRAAVRGGAFELQASAAPDNPSRVLLPDYLSLFGDYKIEADVTHVSANDTARWHSIMYRIQNGDYPYYQMAVRQDATAANGVEFAERNPANGWSILDKGPFKERIDADKMYHYKVVAIGNRVQEWINGSLIVDTDSAVTYAKGSIGLQANGSVMRVDNLIVTLQQEELPPMPADRFAKVYEPDTKIVMGPTIVTELENAAALSRLSGSATPATVILHVDEDLNVVSPANPSTVLTNVPSVMELIEGKIIPAFYVHSEQAADAVAAFAEESGLEDAFIVSDRGELIARVRAAVPMLRGILDFSAAAITKDSLLDIRRETTISGSKIAILPQAAATKEHVEYLQQRTIVVWTKEKAASADRSLAMHELIATGTNGIMTGAPQVAFDALAVYNNATTLIRKPYIIGHRGMPSKSPENTIESNLMAYENGADYIENDMYVTSDDHLVIIHDSVLQNTTNGSGNVESFTLEEIKKLNANKPYPNGFPDVKVPTLEEQIELAREKGIMVYAEIKTANPRAVDVLVKVIEEQNAEELLNVMAFHSSQLRLFSEKLPGMPVGLLVGSGSETDINVGKALRDTIRTTQSLNATYNAGFIGMGPAYMEASKHRGIIISPWTINGLADYTDFFLRGVFGITTDYAYYSADWNVALKAKEQSYSLKRNEELTLSAVAETYNRTSHEVVPEIVWLQGQDLFDTTGSTLKAQKSGTASVLLRYTTHLDSGEAYDLYTAPIRITVQSSVNGGGGGGGTGAAGCEALPAAGSSISLTIDEAGAACDQVVREALESAASVHVQFKGDTWRVAADAWTEASRSKNGTLSVSNEWASYRIPSAVWNPKLWESISGVDPKELQVRFTIKKGASEVQESALKAVQQSGGKLLSEVIAFDIELVDQAGKTWPVPLGTAYATRDIAFKPSGDANHTTALQFMPITGELQFVPSRFTFEGDKATAHMKRNGNSIYLIASYDKSFADANGHWAQKDIELAANKGLINGASSNQFLPERSITRAEFAAMLVRALGLGDGTAESSFSDVPAERWFARDVAAAVKAGVIKGYGDGTFRPDEQITREDQAAMLVRALAYAGASIPAVDQAEQLLQGQFKDARSIVWAHEELAAAVKLGLLKGMQDDTLQAGRQSTRAQSAALLVRFLTIAEFI</sequence>
<dbReference type="GO" id="GO:0004553">
    <property type="term" value="F:hydrolase activity, hydrolyzing O-glycosyl compounds"/>
    <property type="evidence" value="ECO:0007669"/>
    <property type="project" value="InterPro"/>
</dbReference>
<comment type="caution">
    <text evidence="4">The sequence shown here is derived from an EMBL/GenBank/DDBJ whole genome shotgun (WGS) entry which is preliminary data.</text>
</comment>
<dbReference type="RefSeq" id="WP_120107657.1">
    <property type="nucleotide sequence ID" value="NZ_QXQB01000001.1"/>
</dbReference>
<dbReference type="InterPro" id="IPR010496">
    <property type="entry name" value="AL/BT2_dom"/>
</dbReference>
<dbReference type="Gene3D" id="2.60.120.560">
    <property type="entry name" value="Exo-inulinase, domain 1"/>
    <property type="match status" value="2"/>
</dbReference>
<evidence type="ECO:0000313" key="5">
    <source>
        <dbReference type="Proteomes" id="UP000267798"/>
    </source>
</evidence>
<feature type="compositionally biased region" description="Acidic residues" evidence="1">
    <location>
        <begin position="75"/>
        <end position="92"/>
    </location>
</feature>
<dbReference type="SUPFAM" id="SSF49344">
    <property type="entry name" value="CBD9-like"/>
    <property type="match status" value="1"/>
</dbReference>
<dbReference type="PANTHER" id="PTHR46211">
    <property type="entry name" value="GLYCEROPHOSPHORYL DIESTER PHOSPHODIESTERASE"/>
    <property type="match status" value="1"/>
</dbReference>
<feature type="domain" description="SLH" evidence="2">
    <location>
        <begin position="1735"/>
        <end position="1798"/>
    </location>
</feature>
<evidence type="ECO:0000313" key="4">
    <source>
        <dbReference type="EMBL" id="RJX41307.1"/>
    </source>
</evidence>
<dbReference type="Gene3D" id="2.60.40.1190">
    <property type="match status" value="1"/>
</dbReference>
<dbReference type="GO" id="GO:0008081">
    <property type="term" value="F:phosphoric diester hydrolase activity"/>
    <property type="evidence" value="ECO:0007669"/>
    <property type="project" value="InterPro"/>
</dbReference>
<dbReference type="Gene3D" id="2.60.40.1080">
    <property type="match status" value="1"/>
</dbReference>
<dbReference type="SUPFAM" id="SSF51695">
    <property type="entry name" value="PLC-like phosphodiesterases"/>
    <property type="match status" value="1"/>
</dbReference>
<dbReference type="GO" id="GO:0030246">
    <property type="term" value="F:carbohydrate binding"/>
    <property type="evidence" value="ECO:0007669"/>
    <property type="project" value="InterPro"/>
</dbReference>
<feature type="region of interest" description="Disordered" evidence="1">
    <location>
        <begin position="35"/>
        <end position="94"/>
    </location>
</feature>
<feature type="domain" description="GP-PDE" evidence="3">
    <location>
        <begin position="1119"/>
        <end position="1361"/>
    </location>
</feature>
<evidence type="ECO:0000259" key="2">
    <source>
        <dbReference type="PROSITE" id="PS51272"/>
    </source>
</evidence>
<dbReference type="InterPro" id="IPR001119">
    <property type="entry name" value="SLH_dom"/>
</dbReference>
<gene>
    <name evidence="4" type="ORF">D3P09_04805</name>
</gene>
<feature type="domain" description="SLH" evidence="2">
    <location>
        <begin position="1805"/>
        <end position="1864"/>
    </location>
</feature>
<dbReference type="OrthoDB" id="384721at2"/>
<keyword evidence="5" id="KW-1185">Reference proteome</keyword>
<dbReference type="Gene3D" id="3.20.20.190">
    <property type="entry name" value="Phosphatidylinositol (PI) phosphodiesterase"/>
    <property type="match status" value="1"/>
</dbReference>
<organism evidence="4 5">
    <name type="scientific">Paenibacillus pinisoli</name>
    <dbReference type="NCBI Taxonomy" id="1276110"/>
    <lineage>
        <taxon>Bacteria</taxon>
        <taxon>Bacillati</taxon>
        <taxon>Bacillota</taxon>
        <taxon>Bacilli</taxon>
        <taxon>Bacillales</taxon>
        <taxon>Paenibacillaceae</taxon>
        <taxon>Paenibacillus</taxon>
    </lineage>
</organism>
<proteinExistence type="predicted"/>
<protein>
    <submittedName>
        <fullName evidence="4">DUF1080 domain-containing protein</fullName>
    </submittedName>
</protein>
<dbReference type="PROSITE" id="PS51704">
    <property type="entry name" value="GP_PDE"/>
    <property type="match status" value="1"/>
</dbReference>
<dbReference type="InterPro" id="IPR017946">
    <property type="entry name" value="PLC-like_Pdiesterase_TIM-brl"/>
</dbReference>
<accession>A0A3A6PJ37</accession>
<dbReference type="GO" id="GO:0016052">
    <property type="term" value="P:carbohydrate catabolic process"/>
    <property type="evidence" value="ECO:0007669"/>
    <property type="project" value="InterPro"/>
</dbReference>
<name>A0A3A6PJ37_9BACL</name>
<dbReference type="Pfam" id="PF03009">
    <property type="entry name" value="GDPD"/>
    <property type="match status" value="1"/>
</dbReference>
<dbReference type="Pfam" id="PF06452">
    <property type="entry name" value="CBM9_1"/>
    <property type="match status" value="1"/>
</dbReference>
<evidence type="ECO:0000259" key="3">
    <source>
        <dbReference type="PROSITE" id="PS51704"/>
    </source>
</evidence>
<dbReference type="GO" id="GO:0006629">
    <property type="term" value="P:lipid metabolic process"/>
    <property type="evidence" value="ECO:0007669"/>
    <property type="project" value="InterPro"/>
</dbReference>
<dbReference type="PROSITE" id="PS51272">
    <property type="entry name" value="SLH"/>
    <property type="match status" value="3"/>
</dbReference>
<dbReference type="PANTHER" id="PTHR46211:SF14">
    <property type="entry name" value="GLYCEROPHOSPHODIESTER PHOSPHODIESTERASE"/>
    <property type="match status" value="1"/>
</dbReference>
<dbReference type="Pfam" id="PF06439">
    <property type="entry name" value="3keto-disac_hyd"/>
    <property type="match status" value="1"/>
</dbReference>
<reference evidence="4 5" key="1">
    <citation type="submission" date="2018-09" db="EMBL/GenBank/DDBJ databases">
        <title>Paenibacillus aracenensis nov. sp. isolated from a cave in southern Spain.</title>
        <authorList>
            <person name="Jurado V."/>
            <person name="Gutierrez-Patricio S."/>
            <person name="Gonzalez-Pimentel J.L."/>
            <person name="Miller A.Z."/>
            <person name="Laiz L."/>
            <person name="Saiz-Jimenez C."/>
        </authorList>
    </citation>
    <scope>NUCLEOTIDE SEQUENCE [LARGE SCALE GENOMIC DNA]</scope>
    <source>
        <strain evidence="4 5">JCM 19203</strain>
    </source>
</reference>
<dbReference type="InterPro" id="IPR030395">
    <property type="entry name" value="GP_PDE_dom"/>
</dbReference>
<dbReference type="Pfam" id="PF00395">
    <property type="entry name" value="SLH"/>
    <property type="match status" value="3"/>
</dbReference>
<evidence type="ECO:0000256" key="1">
    <source>
        <dbReference type="SAM" id="MobiDB-lite"/>
    </source>
</evidence>
<dbReference type="EMBL" id="QXQB01000001">
    <property type="protein sequence ID" value="RJX41307.1"/>
    <property type="molecule type" value="Genomic_DNA"/>
</dbReference>
<dbReference type="InterPro" id="IPR010502">
    <property type="entry name" value="Carb-bd_dom_fam9"/>
</dbReference>
<feature type="domain" description="SLH" evidence="2">
    <location>
        <begin position="1675"/>
        <end position="1733"/>
    </location>
</feature>